<dbReference type="Proteomes" id="UP000324222">
    <property type="component" value="Unassembled WGS sequence"/>
</dbReference>
<proteinExistence type="predicted"/>
<evidence type="ECO:0000313" key="1">
    <source>
        <dbReference type="EMBL" id="MPC82873.1"/>
    </source>
</evidence>
<sequence>MHVAKVTSETEKTVFAAVSDSERRTMGDMGRLTHGQAHITALLTRPDVTQSPIITCRRREGCETAGRGYGYQDPICTGNTLFYPMLTRSKLGEIYEEKIKMNTSQKKTNTALIRVP</sequence>
<keyword evidence="2" id="KW-1185">Reference proteome</keyword>
<evidence type="ECO:0000313" key="2">
    <source>
        <dbReference type="Proteomes" id="UP000324222"/>
    </source>
</evidence>
<dbReference type="EMBL" id="VSRR010060957">
    <property type="protein sequence ID" value="MPC82873.1"/>
    <property type="molecule type" value="Genomic_DNA"/>
</dbReference>
<comment type="caution">
    <text evidence="1">The sequence shown here is derived from an EMBL/GenBank/DDBJ whole genome shotgun (WGS) entry which is preliminary data.</text>
</comment>
<name>A0A5B7IKJ1_PORTR</name>
<reference evidence="1 2" key="1">
    <citation type="submission" date="2019-05" db="EMBL/GenBank/DDBJ databases">
        <title>Another draft genome of Portunus trituberculatus and its Hox gene families provides insights of decapod evolution.</title>
        <authorList>
            <person name="Jeong J.-H."/>
            <person name="Song I."/>
            <person name="Kim S."/>
            <person name="Choi T."/>
            <person name="Kim D."/>
            <person name="Ryu S."/>
            <person name="Kim W."/>
        </authorList>
    </citation>
    <scope>NUCLEOTIDE SEQUENCE [LARGE SCALE GENOMIC DNA]</scope>
    <source>
        <tissue evidence="1">Muscle</tissue>
    </source>
</reference>
<dbReference type="AlphaFoldDB" id="A0A5B7IKJ1"/>
<organism evidence="1 2">
    <name type="scientific">Portunus trituberculatus</name>
    <name type="common">Swimming crab</name>
    <name type="synonym">Neptunus trituberculatus</name>
    <dbReference type="NCBI Taxonomy" id="210409"/>
    <lineage>
        <taxon>Eukaryota</taxon>
        <taxon>Metazoa</taxon>
        <taxon>Ecdysozoa</taxon>
        <taxon>Arthropoda</taxon>
        <taxon>Crustacea</taxon>
        <taxon>Multicrustacea</taxon>
        <taxon>Malacostraca</taxon>
        <taxon>Eumalacostraca</taxon>
        <taxon>Eucarida</taxon>
        <taxon>Decapoda</taxon>
        <taxon>Pleocyemata</taxon>
        <taxon>Brachyura</taxon>
        <taxon>Eubrachyura</taxon>
        <taxon>Portunoidea</taxon>
        <taxon>Portunidae</taxon>
        <taxon>Portuninae</taxon>
        <taxon>Portunus</taxon>
    </lineage>
</organism>
<gene>
    <name evidence="1" type="ORF">E2C01_077558</name>
</gene>
<accession>A0A5B7IKJ1</accession>
<protein>
    <submittedName>
        <fullName evidence="1">Uncharacterized protein</fullName>
    </submittedName>
</protein>